<dbReference type="InterPro" id="IPR050679">
    <property type="entry name" value="Bact_HTH_transcr_reg"/>
</dbReference>
<dbReference type="AlphaFoldDB" id="A0A100W493"/>
<dbReference type="OrthoDB" id="120836at2"/>
<evidence type="ECO:0000256" key="4">
    <source>
        <dbReference type="SAM" id="MobiDB-lite"/>
    </source>
</evidence>
<reference evidence="7" key="1">
    <citation type="journal article" date="2016" name="Genome Announc.">
        <title>Draft Genome Sequences of Five Rapidly Growing Mycobacterium Species, M. thermoresistibile, M. fortuitum subsp. acetamidolyticum, M. canariasense, M. brisbanense, and M. novocastrense.</title>
        <authorList>
            <person name="Katahira K."/>
            <person name="Ogura Y."/>
            <person name="Gotoh Y."/>
            <person name="Hayashi T."/>
        </authorList>
    </citation>
    <scope>NUCLEOTIDE SEQUENCE [LARGE SCALE GENOMIC DNA]</scope>
    <source>
        <strain evidence="7">JCM15654</strain>
    </source>
</reference>
<dbReference type="GO" id="GO:0045892">
    <property type="term" value="P:negative regulation of DNA-templated transcription"/>
    <property type="evidence" value="ECO:0007669"/>
    <property type="project" value="TreeGrafter"/>
</dbReference>
<dbReference type="SMART" id="SM00866">
    <property type="entry name" value="UTRA"/>
    <property type="match status" value="1"/>
</dbReference>
<keyword evidence="7" id="KW-1185">Reference proteome</keyword>
<dbReference type="GO" id="GO:0003700">
    <property type="term" value="F:DNA-binding transcription factor activity"/>
    <property type="evidence" value="ECO:0007669"/>
    <property type="project" value="InterPro"/>
</dbReference>
<evidence type="ECO:0000256" key="1">
    <source>
        <dbReference type="ARBA" id="ARBA00023015"/>
    </source>
</evidence>
<feature type="region of interest" description="Disordered" evidence="4">
    <location>
        <begin position="1"/>
        <end position="33"/>
    </location>
</feature>
<gene>
    <name evidence="6" type="ORF">RMCB_5426</name>
</gene>
<feature type="domain" description="HTH gntR-type" evidence="5">
    <location>
        <begin position="33"/>
        <end position="101"/>
    </location>
</feature>
<protein>
    <recommendedName>
        <fullName evidence="5">HTH gntR-type domain-containing protein</fullName>
    </recommendedName>
</protein>
<name>A0A100W493_9MYCO</name>
<evidence type="ECO:0000256" key="3">
    <source>
        <dbReference type="ARBA" id="ARBA00023163"/>
    </source>
</evidence>
<dbReference type="InterPro" id="IPR036390">
    <property type="entry name" value="WH_DNA-bd_sf"/>
</dbReference>
<dbReference type="Pfam" id="PF07702">
    <property type="entry name" value="UTRA"/>
    <property type="match status" value="1"/>
</dbReference>
<dbReference type="SMART" id="SM00345">
    <property type="entry name" value="HTH_GNTR"/>
    <property type="match status" value="1"/>
</dbReference>
<sequence length="297" mass="32605">MQGASGALSVTDRDWGGQMSTPKGSSPAGGDRKLRYQQVQELVLSIMAERDLRPGDRLPSTTELAEIADVSTISVRRALDELERAGRIHRHQGLGTFVAEPRIGADPTRPGELLQTLTDDQGRSPSVTTALITMSVGLPSTTIAAALGVDSGQPTWEIWRRRTIGAAGDRILERAVLPLSRVPSIDRDRLAAGESLYRFLQERYGLTDEYTEQAFEVDTPNSWESEQLELEPGELVVRIRGVSFDAAGQAFDCFEQCYRATKFTFYTAGQTRHRILGPSELSNWSVSPLTDPQQGAD</sequence>
<reference evidence="7" key="2">
    <citation type="submission" date="2016-02" db="EMBL/GenBank/DDBJ databases">
        <title>Draft genome sequence of five rapidly growing Mycobacterium species.</title>
        <authorList>
            <person name="Katahira K."/>
            <person name="Gotou Y."/>
            <person name="Iida K."/>
            <person name="Ogura Y."/>
            <person name="Hayashi T."/>
        </authorList>
    </citation>
    <scope>NUCLEOTIDE SEQUENCE [LARGE SCALE GENOMIC DNA]</scope>
    <source>
        <strain evidence="7">JCM15654</strain>
    </source>
</reference>
<comment type="caution">
    <text evidence="6">The sequence shown here is derived from an EMBL/GenBank/DDBJ whole genome shotgun (WGS) entry which is preliminary data.</text>
</comment>
<dbReference type="Gene3D" id="3.40.1410.10">
    <property type="entry name" value="Chorismate lyase-like"/>
    <property type="match status" value="1"/>
</dbReference>
<dbReference type="GO" id="GO:0003677">
    <property type="term" value="F:DNA binding"/>
    <property type="evidence" value="ECO:0007669"/>
    <property type="project" value="UniProtKB-KW"/>
</dbReference>
<evidence type="ECO:0000313" key="6">
    <source>
        <dbReference type="EMBL" id="GAS91330.1"/>
    </source>
</evidence>
<evidence type="ECO:0000313" key="7">
    <source>
        <dbReference type="Proteomes" id="UP000069620"/>
    </source>
</evidence>
<dbReference type="PANTHER" id="PTHR44846">
    <property type="entry name" value="MANNOSYL-D-GLYCERATE TRANSPORT/METABOLISM SYSTEM REPRESSOR MNGR-RELATED"/>
    <property type="match status" value="1"/>
</dbReference>
<dbReference type="EMBL" id="BCSX01000046">
    <property type="protein sequence ID" value="GAS91330.1"/>
    <property type="molecule type" value="Genomic_DNA"/>
</dbReference>
<dbReference type="PROSITE" id="PS50949">
    <property type="entry name" value="HTH_GNTR"/>
    <property type="match status" value="1"/>
</dbReference>
<dbReference type="Proteomes" id="UP000069620">
    <property type="component" value="Unassembled WGS sequence"/>
</dbReference>
<dbReference type="InterPro" id="IPR036388">
    <property type="entry name" value="WH-like_DNA-bd_sf"/>
</dbReference>
<dbReference type="InterPro" id="IPR000524">
    <property type="entry name" value="Tscrpt_reg_HTH_GntR"/>
</dbReference>
<dbReference type="SUPFAM" id="SSF64288">
    <property type="entry name" value="Chorismate lyase-like"/>
    <property type="match status" value="1"/>
</dbReference>
<organism evidence="6 7">
    <name type="scientific">Mycolicibacterium brisbanense</name>
    <dbReference type="NCBI Taxonomy" id="146020"/>
    <lineage>
        <taxon>Bacteria</taxon>
        <taxon>Bacillati</taxon>
        <taxon>Actinomycetota</taxon>
        <taxon>Actinomycetes</taxon>
        <taxon>Mycobacteriales</taxon>
        <taxon>Mycobacteriaceae</taxon>
        <taxon>Mycolicibacterium</taxon>
    </lineage>
</organism>
<keyword evidence="3" id="KW-0804">Transcription</keyword>
<dbReference type="PANTHER" id="PTHR44846:SF1">
    <property type="entry name" value="MANNOSYL-D-GLYCERATE TRANSPORT_METABOLISM SYSTEM REPRESSOR MNGR-RELATED"/>
    <property type="match status" value="1"/>
</dbReference>
<dbReference type="Gene3D" id="1.10.10.10">
    <property type="entry name" value="Winged helix-like DNA-binding domain superfamily/Winged helix DNA-binding domain"/>
    <property type="match status" value="1"/>
</dbReference>
<dbReference type="CDD" id="cd07377">
    <property type="entry name" value="WHTH_GntR"/>
    <property type="match status" value="1"/>
</dbReference>
<evidence type="ECO:0000256" key="2">
    <source>
        <dbReference type="ARBA" id="ARBA00023125"/>
    </source>
</evidence>
<evidence type="ECO:0000259" key="5">
    <source>
        <dbReference type="PROSITE" id="PS50949"/>
    </source>
</evidence>
<dbReference type="InterPro" id="IPR028978">
    <property type="entry name" value="Chorismate_lyase_/UTRA_dom_sf"/>
</dbReference>
<proteinExistence type="predicted"/>
<dbReference type="SUPFAM" id="SSF46785">
    <property type="entry name" value="Winged helix' DNA-binding domain"/>
    <property type="match status" value="1"/>
</dbReference>
<dbReference type="InterPro" id="IPR011663">
    <property type="entry name" value="UTRA"/>
</dbReference>
<keyword evidence="2" id="KW-0238">DNA-binding</keyword>
<accession>A0A100W493</accession>
<keyword evidence="1" id="KW-0805">Transcription regulation</keyword>
<dbReference type="STRING" id="146020.RMCB_5426"/>
<dbReference type="Pfam" id="PF00392">
    <property type="entry name" value="GntR"/>
    <property type="match status" value="1"/>
</dbReference>